<reference evidence="2 3" key="1">
    <citation type="submission" date="2018-11" db="EMBL/GenBank/DDBJ databases">
        <title>Genomic Encyclopedia of Type Strains, Phase IV (KMG-IV): sequencing the most valuable type-strain genomes for metagenomic binning, comparative biology and taxonomic classification.</title>
        <authorList>
            <person name="Goeker M."/>
        </authorList>
    </citation>
    <scope>NUCLEOTIDE SEQUENCE [LARGE SCALE GENOMIC DNA]</scope>
    <source>
        <strain evidence="2 3">DSM 18090</strain>
    </source>
</reference>
<comment type="caution">
    <text evidence="2">The sequence shown here is derived from an EMBL/GenBank/DDBJ whole genome shotgun (WGS) entry which is preliminary data.</text>
</comment>
<dbReference type="RefSeq" id="WP_124223403.1">
    <property type="nucleotide sequence ID" value="NZ_RKRF01000013.1"/>
</dbReference>
<dbReference type="AlphaFoldDB" id="A0A3N5BRZ9"/>
<protein>
    <submittedName>
        <fullName evidence="2">Uncharacterized protein</fullName>
    </submittedName>
</protein>
<gene>
    <name evidence="2" type="ORF">EDC24_2707</name>
</gene>
<dbReference type="OrthoDB" id="2972640at2"/>
<accession>A0A3N5BRZ9</accession>
<dbReference type="EMBL" id="RKRF01000013">
    <property type="protein sequence ID" value="RPF50272.1"/>
    <property type="molecule type" value="Genomic_DNA"/>
</dbReference>
<dbReference type="Proteomes" id="UP000276443">
    <property type="component" value="Unassembled WGS sequence"/>
</dbReference>
<feature type="transmembrane region" description="Helical" evidence="1">
    <location>
        <begin position="7"/>
        <end position="28"/>
    </location>
</feature>
<evidence type="ECO:0000313" key="3">
    <source>
        <dbReference type="Proteomes" id="UP000276443"/>
    </source>
</evidence>
<keyword evidence="1" id="KW-1133">Transmembrane helix</keyword>
<evidence type="ECO:0000256" key="1">
    <source>
        <dbReference type="SAM" id="Phobius"/>
    </source>
</evidence>
<keyword evidence="3" id="KW-1185">Reference proteome</keyword>
<keyword evidence="1" id="KW-0472">Membrane</keyword>
<organism evidence="2 3">
    <name type="scientific">Aquisalibacillus elongatus</name>
    <dbReference type="NCBI Taxonomy" id="485577"/>
    <lineage>
        <taxon>Bacteria</taxon>
        <taxon>Bacillati</taxon>
        <taxon>Bacillota</taxon>
        <taxon>Bacilli</taxon>
        <taxon>Bacillales</taxon>
        <taxon>Bacillaceae</taxon>
        <taxon>Aquisalibacillus</taxon>
    </lineage>
</organism>
<feature type="transmembrane region" description="Helical" evidence="1">
    <location>
        <begin position="34"/>
        <end position="52"/>
    </location>
</feature>
<proteinExistence type="predicted"/>
<evidence type="ECO:0000313" key="2">
    <source>
        <dbReference type="EMBL" id="RPF50272.1"/>
    </source>
</evidence>
<sequence>MDIVYKFTISIGVVSTIILIFGLTEALISQNSSGILTLAIGFILMFISYSIYKVAAHIESQNTYFKNRISDLEKQIEKLKVGQ</sequence>
<name>A0A3N5BRZ9_9BACI</name>
<keyword evidence="1" id="KW-0812">Transmembrane</keyword>